<proteinExistence type="predicted"/>
<dbReference type="eggNOG" id="ENOG50333KM">
    <property type="taxonomic scope" value="Bacteria"/>
</dbReference>
<name>A0A099EYX9_9RHOB</name>
<evidence type="ECO:0000313" key="1">
    <source>
        <dbReference type="EMBL" id="KGJ03419.1"/>
    </source>
</evidence>
<dbReference type="Proteomes" id="UP000029846">
    <property type="component" value="Unassembled WGS sequence"/>
</dbReference>
<evidence type="ECO:0000313" key="2">
    <source>
        <dbReference type="Proteomes" id="UP000029846"/>
    </source>
</evidence>
<reference evidence="1 2" key="1">
    <citation type="submission" date="2014-09" db="EMBL/GenBank/DDBJ databases">
        <authorList>
            <person name="McGinnis J.M."/>
            <person name="Wolfgang W.J."/>
        </authorList>
    </citation>
    <scope>NUCLEOTIDE SEQUENCE [LARGE SCALE GENOMIC DNA]</scope>
    <source>
        <strain evidence="1 2">JCM 14014</strain>
    </source>
</reference>
<accession>A0A099EYX9</accession>
<gene>
    <name evidence="1" type="ORF">IT41_14055</name>
</gene>
<protein>
    <recommendedName>
        <fullName evidence="3">PD-(D/E)XK nuclease superfamily protein</fullName>
    </recommendedName>
</protein>
<keyword evidence="2" id="KW-1185">Reference proteome</keyword>
<organism evidence="1 2">
    <name type="scientific">Paracoccus halophilus</name>
    <dbReference type="NCBI Taxonomy" id="376733"/>
    <lineage>
        <taxon>Bacteria</taxon>
        <taxon>Pseudomonadati</taxon>
        <taxon>Pseudomonadota</taxon>
        <taxon>Alphaproteobacteria</taxon>
        <taxon>Rhodobacterales</taxon>
        <taxon>Paracoccaceae</taxon>
        <taxon>Paracoccus</taxon>
    </lineage>
</organism>
<dbReference type="EMBL" id="JRKN01000021">
    <property type="protein sequence ID" value="KGJ03419.1"/>
    <property type="molecule type" value="Genomic_DNA"/>
</dbReference>
<evidence type="ECO:0008006" key="3">
    <source>
        <dbReference type="Google" id="ProtNLM"/>
    </source>
</evidence>
<comment type="caution">
    <text evidence="1">The sequence shown here is derived from an EMBL/GenBank/DDBJ whole genome shotgun (WGS) entry which is preliminary data.</text>
</comment>
<dbReference type="AlphaFoldDB" id="A0A099EYX9"/>
<sequence length="735" mass="81363">MGYRVERAGKPKFSKEQHVQDWLESVIAADKLSDAIIDAGKVREKLAEYESPEFKPSFPIDYLTRLGNLRAAQHVLESLHTLELVSKNNRSISREKGESLFVDLLYCTRESSRFILFEIKNQDGSAREAVTEIIAYEHEALNHMPFSSANDVMMVIVSRDFSTLLDHAVTGLNSWSRRRVLCLRFDDGEESPRLVVHIPTAWSAIGQKSLSANGIVTATLSFKPSPDLEEDDIHAVCSTAASLMVRESERSGSSGFAIVAYNHLYPGMADSPYLILAGVVNPFSFLERAQSEGFLANSRSPMSDYILSDGRTHDLTASWDWLSCDGGAAVEYLKGYGSPEWAFSQGWEEIRNIERWRYPGLTLDRHIMPIAIDFWGVLGDYVRDAVRHVERMRNFMSSCARPGMDWRHPILGVLLLDEIASAPPLIDGQWTFSALFRLGLLLGRFGSLSAQMADAEPEQQRLLQASSFWAEVDMAGLLQEVALRYMSAEDMGEAPPIIAVRQCETGEEAFASVSAFADWISRAFIGEDEKLMHAAFSTGWQVHAIFDWQFDVTQDNPQVASLRELAVARARDWLKWSVVAACGDGRDAGTATRAITASFGDQVPLTAGKDTALAAIDELNPSTLIDKLLIEIPRIVDSWHPQLAHTLVPVASIGHDWDWVEQQIAAARKRGEKHPCVCIGAGGEIAVGILPSFPWIPVVENVTEKVLLSSNSSGSELILVVSWEDLRAGKVPGLS</sequence>
<reference evidence="1 2" key="2">
    <citation type="submission" date="2014-10" db="EMBL/GenBank/DDBJ databases">
        <title>Paracoccus sanguinis sp. nov., isolated from clinical specimens of New York State patients.</title>
        <authorList>
            <person name="Mingle L.A."/>
            <person name="Cole J.A."/>
            <person name="Lapierre P."/>
            <person name="Musser K.A."/>
        </authorList>
    </citation>
    <scope>NUCLEOTIDE SEQUENCE [LARGE SCALE GENOMIC DNA]</scope>
    <source>
        <strain evidence="1 2">JCM 14014</strain>
    </source>
</reference>